<reference evidence="3" key="1">
    <citation type="submission" date="2024-05" db="EMBL/GenBank/DDBJ databases">
        <authorList>
            <person name="Kim S."/>
            <person name="Heo J."/>
            <person name="Choi H."/>
            <person name="Choi Y."/>
            <person name="Kwon S.-W."/>
            <person name="Kim Y."/>
        </authorList>
    </citation>
    <scope>NUCLEOTIDE SEQUENCE</scope>
    <source>
        <strain evidence="3">KACC 23698</strain>
    </source>
</reference>
<gene>
    <name evidence="3" type="ORF">ABEG18_06215</name>
</gene>
<feature type="region of interest" description="Disordered" evidence="2">
    <location>
        <begin position="129"/>
        <end position="160"/>
    </location>
</feature>
<dbReference type="EMBL" id="CP157484">
    <property type="protein sequence ID" value="XBO40367.1"/>
    <property type="molecule type" value="Genomic_DNA"/>
</dbReference>
<evidence type="ECO:0000256" key="2">
    <source>
        <dbReference type="SAM" id="MobiDB-lite"/>
    </source>
</evidence>
<dbReference type="RefSeq" id="WP_406857223.1">
    <property type="nucleotide sequence ID" value="NZ_CP157484.1"/>
</dbReference>
<accession>A0AAU7JIW7</accession>
<organism evidence="3">
    <name type="scientific">Alsobacter sp. KACC 23698</name>
    <dbReference type="NCBI Taxonomy" id="3149229"/>
    <lineage>
        <taxon>Bacteria</taxon>
        <taxon>Pseudomonadati</taxon>
        <taxon>Pseudomonadota</taxon>
        <taxon>Alphaproteobacteria</taxon>
        <taxon>Hyphomicrobiales</taxon>
        <taxon>Alsobacteraceae</taxon>
        <taxon>Alsobacter</taxon>
    </lineage>
</organism>
<dbReference type="Pfam" id="PF05443">
    <property type="entry name" value="ROS_MUCR"/>
    <property type="match status" value="1"/>
</dbReference>
<dbReference type="Gene3D" id="1.10.10.1550">
    <property type="entry name" value="ROS/MUCR transcriptional regulator protein"/>
    <property type="match status" value="1"/>
</dbReference>
<evidence type="ECO:0000313" key="3">
    <source>
        <dbReference type="EMBL" id="XBO40367.1"/>
    </source>
</evidence>
<dbReference type="AlphaFoldDB" id="A0AAU7JIW7"/>
<dbReference type="GO" id="GO:0003677">
    <property type="term" value="F:DNA binding"/>
    <property type="evidence" value="ECO:0007669"/>
    <property type="project" value="InterPro"/>
</dbReference>
<comment type="similarity">
    <text evidence="1">Belongs to the ros/MucR family.</text>
</comment>
<name>A0AAU7JIW7_9HYPH</name>
<evidence type="ECO:0000256" key="1">
    <source>
        <dbReference type="ARBA" id="ARBA00007031"/>
    </source>
</evidence>
<dbReference type="InterPro" id="IPR008807">
    <property type="entry name" value="ROS_MUCR"/>
</dbReference>
<protein>
    <submittedName>
        <fullName evidence="3">MucR family transcriptional regulator</fullName>
    </submittedName>
</protein>
<proteinExistence type="inferred from homology"/>
<dbReference type="GO" id="GO:0008270">
    <property type="term" value="F:zinc ion binding"/>
    <property type="evidence" value="ECO:0007669"/>
    <property type="project" value="InterPro"/>
</dbReference>
<dbReference type="GO" id="GO:0006355">
    <property type="term" value="P:regulation of DNA-templated transcription"/>
    <property type="evidence" value="ECO:0007669"/>
    <property type="project" value="InterPro"/>
</dbReference>
<feature type="compositionally biased region" description="Basic residues" evidence="2">
    <location>
        <begin position="148"/>
        <end position="160"/>
    </location>
</feature>
<sequence length="160" mass="16986">MSELPESTLHFVADIVAAYLANNSISHSEIPALIANVHKALTSAAGGKVEEPPVEAKPAVSIKKSVTPDAIICLEDGRSFKSMKRHLAVKYGLTPAEYRAKWGLPSDYPMVAPNYAEARSTLARSMGLGRKPAASAPVQAFAESPAPRARRGRPPKAKAA</sequence>
<dbReference type="InterPro" id="IPR041920">
    <property type="entry name" value="ROS/MUCR_sf"/>
</dbReference>